<feature type="region of interest" description="Disordered" evidence="5">
    <location>
        <begin position="1"/>
        <end position="109"/>
    </location>
</feature>
<feature type="compositionally biased region" description="Acidic residues" evidence="5">
    <location>
        <begin position="61"/>
        <end position="72"/>
    </location>
</feature>
<dbReference type="PANTHER" id="PTHR15710">
    <property type="entry name" value="E3 UBIQUITIN-PROTEIN LIGASE PRAJA"/>
    <property type="match status" value="1"/>
</dbReference>
<name>A0A8E2DM32_9APHY</name>
<dbReference type="EMBL" id="KV722382">
    <property type="protein sequence ID" value="OCH91646.1"/>
    <property type="molecule type" value="Genomic_DNA"/>
</dbReference>
<organism evidence="7 8">
    <name type="scientific">Obba rivulosa</name>
    <dbReference type="NCBI Taxonomy" id="1052685"/>
    <lineage>
        <taxon>Eukaryota</taxon>
        <taxon>Fungi</taxon>
        <taxon>Dikarya</taxon>
        <taxon>Basidiomycota</taxon>
        <taxon>Agaricomycotina</taxon>
        <taxon>Agaricomycetes</taxon>
        <taxon>Polyporales</taxon>
        <taxon>Gelatoporiaceae</taxon>
        <taxon>Obba</taxon>
    </lineage>
</organism>
<dbReference type="GO" id="GO:0005737">
    <property type="term" value="C:cytoplasm"/>
    <property type="evidence" value="ECO:0007669"/>
    <property type="project" value="TreeGrafter"/>
</dbReference>
<dbReference type="GO" id="GO:0016567">
    <property type="term" value="P:protein ubiquitination"/>
    <property type="evidence" value="ECO:0007669"/>
    <property type="project" value="TreeGrafter"/>
</dbReference>
<dbReference type="PANTHER" id="PTHR15710:SF243">
    <property type="entry name" value="E3 UBIQUITIN-PROTEIN LIGASE PRAJA-2 ISOFORM X1"/>
    <property type="match status" value="1"/>
</dbReference>
<feature type="compositionally biased region" description="Polar residues" evidence="5">
    <location>
        <begin position="1"/>
        <end position="27"/>
    </location>
</feature>
<dbReference type="InterPro" id="IPR013083">
    <property type="entry name" value="Znf_RING/FYVE/PHD"/>
</dbReference>
<proteinExistence type="predicted"/>
<feature type="compositionally biased region" description="Basic and acidic residues" evidence="5">
    <location>
        <begin position="29"/>
        <end position="47"/>
    </location>
</feature>
<evidence type="ECO:0000256" key="3">
    <source>
        <dbReference type="ARBA" id="ARBA00022833"/>
    </source>
</evidence>
<evidence type="ECO:0000256" key="1">
    <source>
        <dbReference type="ARBA" id="ARBA00022723"/>
    </source>
</evidence>
<dbReference type="GO" id="GO:0061630">
    <property type="term" value="F:ubiquitin protein ligase activity"/>
    <property type="evidence" value="ECO:0007669"/>
    <property type="project" value="TreeGrafter"/>
</dbReference>
<dbReference type="OrthoDB" id="8062037at2759"/>
<dbReference type="Gene3D" id="3.30.40.10">
    <property type="entry name" value="Zinc/RING finger domain, C3HC4 (zinc finger)"/>
    <property type="match status" value="1"/>
</dbReference>
<protein>
    <recommendedName>
        <fullName evidence="6">RING-type domain-containing protein</fullName>
    </recommendedName>
</protein>
<evidence type="ECO:0000313" key="7">
    <source>
        <dbReference type="EMBL" id="OCH91646.1"/>
    </source>
</evidence>
<feature type="compositionally biased region" description="Acidic residues" evidence="5">
    <location>
        <begin position="94"/>
        <end position="109"/>
    </location>
</feature>
<keyword evidence="2 4" id="KW-0863">Zinc-finger</keyword>
<sequence length="334" mass="36488">MSSTSDCTDSVPDTPSVHDSGSTSLEHGTTARHEEPVTSSHADHAEDGSDSMPGLASISDSESEWSTDDENAREEVRADDSDGGLPRLQSVSDSSEEVTDWGEEDYEDSLASEATGYFDEEDIGEYDAAWVHALLGTNNEDSLSSSRDVVAFLQRVFSSQSAAVDNDPLRAKTLLDGLELVSEDLIRRYESIRCGNGDSDVGCSICRDAYIESMPDFEVEAIVYSAALPYHPSPPQVYAFPCPGKHLFHGECLAPWLARKTTCPTCRFDIDPDSLTLRIQGPVGTAPSEMSTRMLWEPPKTVSLKEWIEVQERSGAVLDSEHHPVDISCASRRC</sequence>
<reference evidence="7 8" key="1">
    <citation type="submission" date="2016-07" db="EMBL/GenBank/DDBJ databases">
        <title>Draft genome of the white-rot fungus Obba rivulosa 3A-2.</title>
        <authorList>
            <consortium name="DOE Joint Genome Institute"/>
            <person name="Miettinen O."/>
            <person name="Riley R."/>
            <person name="Acob R."/>
            <person name="Barry K."/>
            <person name="Cullen D."/>
            <person name="De Vries R."/>
            <person name="Hainaut M."/>
            <person name="Hatakka A."/>
            <person name="Henrissat B."/>
            <person name="Hilden K."/>
            <person name="Kuo R."/>
            <person name="Labutti K."/>
            <person name="Lipzen A."/>
            <person name="Makela M.R."/>
            <person name="Sandor L."/>
            <person name="Spatafora J.W."/>
            <person name="Grigoriev I.V."/>
            <person name="Hibbett D.S."/>
        </authorList>
    </citation>
    <scope>NUCLEOTIDE SEQUENCE [LARGE SCALE GENOMIC DNA]</scope>
    <source>
        <strain evidence="7 8">3A-2</strain>
    </source>
</reference>
<evidence type="ECO:0000256" key="5">
    <source>
        <dbReference type="SAM" id="MobiDB-lite"/>
    </source>
</evidence>
<accession>A0A8E2DM32</accession>
<evidence type="ECO:0000313" key="8">
    <source>
        <dbReference type="Proteomes" id="UP000250043"/>
    </source>
</evidence>
<dbReference type="Proteomes" id="UP000250043">
    <property type="component" value="Unassembled WGS sequence"/>
</dbReference>
<dbReference type="InterPro" id="IPR001841">
    <property type="entry name" value="Znf_RING"/>
</dbReference>
<gene>
    <name evidence="7" type="ORF">OBBRIDRAFT_518566</name>
</gene>
<evidence type="ECO:0000256" key="4">
    <source>
        <dbReference type="PROSITE-ProRule" id="PRU00175"/>
    </source>
</evidence>
<evidence type="ECO:0000259" key="6">
    <source>
        <dbReference type="PROSITE" id="PS50089"/>
    </source>
</evidence>
<dbReference type="GO" id="GO:0008270">
    <property type="term" value="F:zinc ion binding"/>
    <property type="evidence" value="ECO:0007669"/>
    <property type="project" value="UniProtKB-KW"/>
</dbReference>
<feature type="domain" description="RING-type" evidence="6">
    <location>
        <begin position="203"/>
        <end position="267"/>
    </location>
</feature>
<keyword evidence="3" id="KW-0862">Zinc</keyword>
<dbReference type="Pfam" id="PF13639">
    <property type="entry name" value="zf-RING_2"/>
    <property type="match status" value="1"/>
</dbReference>
<keyword evidence="8" id="KW-1185">Reference proteome</keyword>
<dbReference type="SUPFAM" id="SSF57850">
    <property type="entry name" value="RING/U-box"/>
    <property type="match status" value="1"/>
</dbReference>
<dbReference type="AlphaFoldDB" id="A0A8E2DM32"/>
<evidence type="ECO:0000256" key="2">
    <source>
        <dbReference type="ARBA" id="ARBA00022771"/>
    </source>
</evidence>
<dbReference type="PROSITE" id="PS50089">
    <property type="entry name" value="ZF_RING_2"/>
    <property type="match status" value="1"/>
</dbReference>
<keyword evidence="1" id="KW-0479">Metal-binding</keyword>